<dbReference type="EMBL" id="BLLS01000119">
    <property type="protein sequence ID" value="GFH87751.1"/>
    <property type="molecule type" value="Genomic_DNA"/>
</dbReference>
<dbReference type="AlphaFoldDB" id="A0A7J0A740"/>
<evidence type="ECO:0000313" key="2">
    <source>
        <dbReference type="Proteomes" id="UP000491181"/>
    </source>
</evidence>
<dbReference type="Proteomes" id="UP000491181">
    <property type="component" value="Unassembled WGS sequence"/>
</dbReference>
<protein>
    <submittedName>
        <fullName evidence="1">Uncharacterized protein</fullName>
    </submittedName>
</protein>
<proteinExistence type="predicted"/>
<comment type="caution">
    <text evidence="1">The sequence shown here is derived from an EMBL/GenBank/DDBJ whole genome shotgun (WGS) entry which is preliminary data.</text>
</comment>
<name>A0A7J0A740_9BACE</name>
<accession>A0A7J0A740</accession>
<evidence type="ECO:0000313" key="1">
    <source>
        <dbReference type="EMBL" id="GFH87751.1"/>
    </source>
</evidence>
<organism evidence="1 2">
    <name type="scientific">Bacteroides acidifaciens</name>
    <dbReference type="NCBI Taxonomy" id="85831"/>
    <lineage>
        <taxon>Bacteria</taxon>
        <taxon>Pseudomonadati</taxon>
        <taxon>Bacteroidota</taxon>
        <taxon>Bacteroidia</taxon>
        <taxon>Bacteroidales</taxon>
        <taxon>Bacteroidaceae</taxon>
        <taxon>Bacteroides</taxon>
    </lineage>
</organism>
<sequence length="48" mass="5314">MKLRTLCFEGDYVLEKREKEKSDQMVEKGGERQTSVGYGLGGSVMSVG</sequence>
<gene>
    <name evidence="1" type="ORF">IMSAGC001_03180</name>
</gene>
<reference evidence="1 2" key="1">
    <citation type="journal article" date="2020" name="Microbiome">
        <title>Single-cell genomics of uncultured bacteria reveals dietary fiber responders in the mouse gut microbiota.</title>
        <authorList>
            <person name="Chijiiwa R."/>
            <person name="Hosokawa M."/>
            <person name="Kogawa M."/>
            <person name="Nishikawa Y."/>
            <person name="Ide K."/>
            <person name="Sakanashi C."/>
            <person name="Takahashi K."/>
            <person name="Takeyama H."/>
        </authorList>
    </citation>
    <scope>NUCLEOTIDE SEQUENCE [LARGE SCALE GENOMIC DNA]</scope>
    <source>
        <strain evidence="1">IMSAGC_001</strain>
    </source>
</reference>